<organism evidence="3 4">
    <name type="scientific">Paenibacillus mendelii</name>
    <dbReference type="NCBI Taxonomy" id="206163"/>
    <lineage>
        <taxon>Bacteria</taxon>
        <taxon>Bacillati</taxon>
        <taxon>Bacillota</taxon>
        <taxon>Bacilli</taxon>
        <taxon>Bacillales</taxon>
        <taxon>Paenibacillaceae</taxon>
        <taxon>Paenibacillus</taxon>
    </lineage>
</organism>
<feature type="chain" id="PRO_5046083938" evidence="1">
    <location>
        <begin position="29"/>
        <end position="130"/>
    </location>
</feature>
<evidence type="ECO:0000313" key="3">
    <source>
        <dbReference type="EMBL" id="MFC0391061.1"/>
    </source>
</evidence>
<dbReference type="Pfam" id="PF13115">
    <property type="entry name" value="YtkA"/>
    <property type="match status" value="1"/>
</dbReference>
<evidence type="ECO:0000256" key="1">
    <source>
        <dbReference type="SAM" id="SignalP"/>
    </source>
</evidence>
<proteinExistence type="predicted"/>
<reference evidence="3 4" key="1">
    <citation type="submission" date="2024-09" db="EMBL/GenBank/DDBJ databases">
        <authorList>
            <person name="Sun Q."/>
            <person name="Mori K."/>
        </authorList>
    </citation>
    <scope>NUCLEOTIDE SEQUENCE [LARGE SCALE GENOMIC DNA]</scope>
    <source>
        <strain evidence="3 4">CCM 4839</strain>
    </source>
</reference>
<sequence length="130" mass="14377">MKKFLLLVVGASCLLLITACSNSSSDNAEGSKLIQVEVKPVQETLQPGRAILIDAHVTQGSENVTDAQEVKFEIWKKDEEQHKTITAAHWQDGVYRIKTIFPGDGTYYVIAHVTARDMHVMPQKELIVGG</sequence>
<keyword evidence="1" id="KW-0732">Signal</keyword>
<dbReference type="RefSeq" id="WP_204818269.1">
    <property type="nucleotide sequence ID" value="NZ_JANHOF010000004.1"/>
</dbReference>
<keyword evidence="4" id="KW-1185">Reference proteome</keyword>
<evidence type="ECO:0000259" key="2">
    <source>
        <dbReference type="Pfam" id="PF13115"/>
    </source>
</evidence>
<dbReference type="Proteomes" id="UP001589818">
    <property type="component" value="Unassembled WGS sequence"/>
</dbReference>
<dbReference type="InterPro" id="IPR032693">
    <property type="entry name" value="YtkA-like_dom"/>
</dbReference>
<name>A0ABV6J5L4_9BACL</name>
<feature type="signal peptide" evidence="1">
    <location>
        <begin position="1"/>
        <end position="28"/>
    </location>
</feature>
<dbReference type="EMBL" id="JBHLVF010000010">
    <property type="protein sequence ID" value="MFC0391061.1"/>
    <property type="molecule type" value="Genomic_DNA"/>
</dbReference>
<evidence type="ECO:0000313" key="4">
    <source>
        <dbReference type="Proteomes" id="UP001589818"/>
    </source>
</evidence>
<gene>
    <name evidence="3" type="ORF">ACFFJ8_06695</name>
</gene>
<comment type="caution">
    <text evidence="3">The sequence shown here is derived from an EMBL/GenBank/DDBJ whole genome shotgun (WGS) entry which is preliminary data.</text>
</comment>
<protein>
    <submittedName>
        <fullName evidence="3">FixH family protein</fullName>
    </submittedName>
</protein>
<feature type="domain" description="YtkA-like" evidence="2">
    <location>
        <begin position="34"/>
        <end position="112"/>
    </location>
</feature>
<accession>A0ABV6J5L4</accession>
<dbReference type="PROSITE" id="PS51257">
    <property type="entry name" value="PROKAR_LIPOPROTEIN"/>
    <property type="match status" value="1"/>
</dbReference>